<dbReference type="FunFam" id="3.20.20.80:FF:000004">
    <property type="entry name" value="Beta-glucosidase 6-phospho-beta-glucosidase"/>
    <property type="match status" value="1"/>
</dbReference>
<dbReference type="AlphaFoldDB" id="A0A430B1X3"/>
<keyword evidence="2" id="KW-0378">Hydrolase</keyword>
<evidence type="ECO:0000256" key="2">
    <source>
        <dbReference type="ARBA" id="ARBA00022801"/>
    </source>
</evidence>
<gene>
    <name evidence="5" type="ORF">CBF29_03190</name>
</gene>
<dbReference type="PRINTS" id="PR00131">
    <property type="entry name" value="GLHYDRLASE1"/>
</dbReference>
<dbReference type="Proteomes" id="UP000287605">
    <property type="component" value="Unassembled WGS sequence"/>
</dbReference>
<dbReference type="GO" id="GO:0005829">
    <property type="term" value="C:cytosol"/>
    <property type="evidence" value="ECO:0007669"/>
    <property type="project" value="TreeGrafter"/>
</dbReference>
<evidence type="ECO:0000313" key="5">
    <source>
        <dbReference type="EMBL" id="RSU14320.1"/>
    </source>
</evidence>
<evidence type="ECO:0000313" key="6">
    <source>
        <dbReference type="Proteomes" id="UP000287605"/>
    </source>
</evidence>
<dbReference type="PANTHER" id="PTHR10353:SF122">
    <property type="entry name" value="6-PHOSPHO-BETA-GLUCOSIDASE ASCB-RELATED"/>
    <property type="match status" value="1"/>
</dbReference>
<protein>
    <submittedName>
        <fullName evidence="5">6-phospho-beta-glucosidase</fullName>
    </submittedName>
</protein>
<reference evidence="5 6" key="1">
    <citation type="submission" date="2017-05" db="EMBL/GenBank/DDBJ databases">
        <title>Vagococcus spp. assemblies.</title>
        <authorList>
            <person name="Gulvik C.A."/>
        </authorList>
    </citation>
    <scope>NUCLEOTIDE SEQUENCE [LARGE SCALE GENOMIC DNA]</scope>
    <source>
        <strain evidence="5 6">CCUG 51432</strain>
    </source>
</reference>
<dbReference type="SUPFAM" id="SSF51445">
    <property type="entry name" value="(Trans)glycosidases"/>
    <property type="match status" value="1"/>
</dbReference>
<name>A0A430B1X3_9ENTE</name>
<organism evidence="5 6">
    <name type="scientific">Vagococcus elongatus</name>
    <dbReference type="NCBI Taxonomy" id="180344"/>
    <lineage>
        <taxon>Bacteria</taxon>
        <taxon>Bacillati</taxon>
        <taxon>Bacillota</taxon>
        <taxon>Bacilli</taxon>
        <taxon>Lactobacillales</taxon>
        <taxon>Enterococcaceae</taxon>
        <taxon>Vagococcus</taxon>
    </lineage>
</organism>
<dbReference type="OrthoDB" id="1688691at2"/>
<keyword evidence="3" id="KW-0326">Glycosidase</keyword>
<dbReference type="Pfam" id="PF00232">
    <property type="entry name" value="Glyco_hydro_1"/>
    <property type="match status" value="1"/>
</dbReference>
<dbReference type="Gene3D" id="3.20.20.80">
    <property type="entry name" value="Glycosidases"/>
    <property type="match status" value="1"/>
</dbReference>
<dbReference type="InterPro" id="IPR001360">
    <property type="entry name" value="Glyco_hydro_1"/>
</dbReference>
<keyword evidence="6" id="KW-1185">Reference proteome</keyword>
<dbReference type="InterPro" id="IPR017853">
    <property type="entry name" value="GH"/>
</dbReference>
<evidence type="ECO:0000256" key="3">
    <source>
        <dbReference type="ARBA" id="ARBA00023295"/>
    </source>
</evidence>
<evidence type="ECO:0000256" key="4">
    <source>
        <dbReference type="RuleBase" id="RU003690"/>
    </source>
</evidence>
<dbReference type="GO" id="GO:0016052">
    <property type="term" value="P:carbohydrate catabolic process"/>
    <property type="evidence" value="ECO:0007669"/>
    <property type="project" value="TreeGrafter"/>
</dbReference>
<accession>A0A430B1X3</accession>
<comment type="caution">
    <text evidence="5">The sequence shown here is derived from an EMBL/GenBank/DDBJ whole genome shotgun (WGS) entry which is preliminary data.</text>
</comment>
<dbReference type="PANTHER" id="PTHR10353">
    <property type="entry name" value="GLYCOSYL HYDROLASE"/>
    <property type="match status" value="1"/>
</dbReference>
<dbReference type="EMBL" id="NGKA01000003">
    <property type="protein sequence ID" value="RSU14320.1"/>
    <property type="molecule type" value="Genomic_DNA"/>
</dbReference>
<evidence type="ECO:0000256" key="1">
    <source>
        <dbReference type="ARBA" id="ARBA00010838"/>
    </source>
</evidence>
<proteinExistence type="inferred from homology"/>
<dbReference type="GO" id="GO:0008422">
    <property type="term" value="F:beta-glucosidase activity"/>
    <property type="evidence" value="ECO:0007669"/>
    <property type="project" value="TreeGrafter"/>
</dbReference>
<sequence>MLVNYETKALYKRDIIEIIIRNGGIILLKKNFYWGNSVSSMQTEGAWNEGGKGLSVYDIREASEHASDWKVATDSYHRYLEDFDYMADLGMNMYRFQISWSRVNPMGDGEWNEEGIKFYDIFIDALIARGIEPMICLYHFDMPLNLAKKYNGFLGKEVVEAFKRYGIEMVKRFGHKVKHWLTFNEQNCFHLPEGFRTAGYLDGEETLEELYQIQHNTMLAHAYVANYIHEHTDCQISGMLAYQEVYPATCHPEDVRLAREFDEFVNHSLLEVFTRGKYPEYYLTFVKNQGIDLNIMAGELEELAKVYSDYLTFSYYASTTVNHKNVPAGTAPNYYLQKGKQDNPYLDTTEWNWQIDSTGFRDILNKMYYRYNLPVFPIENGIGVIEEWDGKNPIEDDYRIDYHRKHFQAMKDAVELDGVDILGYLGWGLIDILSSQGDMRKRYGVVYVNRENHDLKDLKRTPKKSYQWLQQVIKSNGEKLE</sequence>
<comment type="similarity">
    <text evidence="1 4">Belongs to the glycosyl hydrolase 1 family.</text>
</comment>